<dbReference type="SUPFAM" id="SSF54001">
    <property type="entry name" value="Cysteine proteinases"/>
    <property type="match status" value="1"/>
</dbReference>
<dbReference type="GO" id="GO:0016579">
    <property type="term" value="P:protein deubiquitination"/>
    <property type="evidence" value="ECO:0007669"/>
    <property type="project" value="TreeGrafter"/>
</dbReference>
<keyword evidence="3 7" id="KW-0645">Protease</keyword>
<dbReference type="GO" id="GO:0005737">
    <property type="term" value="C:cytoplasm"/>
    <property type="evidence" value="ECO:0007669"/>
    <property type="project" value="TreeGrafter"/>
</dbReference>
<evidence type="ECO:0000256" key="7">
    <source>
        <dbReference type="PROSITE-ProRule" id="PRU01393"/>
    </source>
</evidence>
<feature type="domain" description="UCH catalytic" evidence="9">
    <location>
        <begin position="5"/>
        <end position="223"/>
    </location>
</feature>
<dbReference type="GO" id="GO:0004843">
    <property type="term" value="F:cysteine-type deubiquitinase activity"/>
    <property type="evidence" value="ECO:0007669"/>
    <property type="project" value="UniProtKB-UniRule"/>
</dbReference>
<keyword evidence="5 7" id="KW-0378">Hydrolase</keyword>
<dbReference type="Gene3D" id="3.40.532.10">
    <property type="entry name" value="Peptidase C12, ubiquitin carboxyl-terminal hydrolase"/>
    <property type="match status" value="1"/>
</dbReference>
<comment type="caution">
    <text evidence="10">The sequence shown here is derived from an EMBL/GenBank/DDBJ whole genome shotgun (WGS) entry which is preliminary data.</text>
</comment>
<evidence type="ECO:0000256" key="4">
    <source>
        <dbReference type="ARBA" id="ARBA00022786"/>
    </source>
</evidence>
<dbReference type="PANTHER" id="PTHR10589:SF17">
    <property type="entry name" value="UBIQUITIN CARBOXYL-TERMINAL HYDROLASE"/>
    <property type="match status" value="1"/>
</dbReference>
<dbReference type="EC" id="3.4.19.12" evidence="8"/>
<dbReference type="STRING" id="2018661.A0A2A2JGD7"/>
<dbReference type="GO" id="GO:0006511">
    <property type="term" value="P:ubiquitin-dependent protein catabolic process"/>
    <property type="evidence" value="ECO:0007669"/>
    <property type="project" value="UniProtKB-UniRule"/>
</dbReference>
<dbReference type="InterPro" id="IPR001578">
    <property type="entry name" value="Peptidase_C12_UCH"/>
</dbReference>
<evidence type="ECO:0000256" key="1">
    <source>
        <dbReference type="ARBA" id="ARBA00000707"/>
    </source>
</evidence>
<dbReference type="EMBL" id="LIAE01010455">
    <property type="protein sequence ID" value="PAV60681.1"/>
    <property type="molecule type" value="Genomic_DNA"/>
</dbReference>
<accession>A0A2A2JGD7</accession>
<keyword evidence="6 7" id="KW-0788">Thiol protease</keyword>
<proteinExistence type="inferred from homology"/>
<evidence type="ECO:0000256" key="8">
    <source>
        <dbReference type="RuleBase" id="RU361215"/>
    </source>
</evidence>
<organism evidence="10 11">
    <name type="scientific">Diploscapter pachys</name>
    <dbReference type="NCBI Taxonomy" id="2018661"/>
    <lineage>
        <taxon>Eukaryota</taxon>
        <taxon>Metazoa</taxon>
        <taxon>Ecdysozoa</taxon>
        <taxon>Nematoda</taxon>
        <taxon>Chromadorea</taxon>
        <taxon>Rhabditida</taxon>
        <taxon>Rhabditina</taxon>
        <taxon>Rhabditomorpha</taxon>
        <taxon>Rhabditoidea</taxon>
        <taxon>Rhabditidae</taxon>
        <taxon>Diploscapter</taxon>
    </lineage>
</organism>
<evidence type="ECO:0000256" key="6">
    <source>
        <dbReference type="ARBA" id="ARBA00022807"/>
    </source>
</evidence>
<dbReference type="CDD" id="cd09616">
    <property type="entry name" value="Peptidase_C12_UCH_L1_L3"/>
    <property type="match status" value="1"/>
</dbReference>
<name>A0A2A2JGD7_9BILA</name>
<feature type="active site" description="Nucleophile" evidence="7">
    <location>
        <position position="94"/>
    </location>
</feature>
<comment type="similarity">
    <text evidence="2 7 8">Belongs to the peptidase C12 family.</text>
</comment>
<dbReference type="InterPro" id="IPR036959">
    <property type="entry name" value="Peptidase_C12_UCH_sf"/>
</dbReference>
<dbReference type="OrthoDB" id="427186at2759"/>
<feature type="site" description="Important for enzyme activity" evidence="7">
    <location>
        <position position="179"/>
    </location>
</feature>
<comment type="catalytic activity">
    <reaction evidence="1 7 8">
        <text>Thiol-dependent hydrolysis of ester, thioester, amide, peptide and isopeptide bonds formed by the C-terminal Gly of ubiquitin (a 76-residue protein attached to proteins as an intracellular targeting signal).</text>
        <dbReference type="EC" id="3.4.19.12"/>
    </reaction>
</comment>
<protein>
    <recommendedName>
        <fullName evidence="8">Ubiquitin carboxyl-terminal hydrolase</fullName>
        <ecNumber evidence="8">3.4.19.12</ecNumber>
    </recommendedName>
</protein>
<evidence type="ECO:0000313" key="10">
    <source>
        <dbReference type="EMBL" id="PAV60681.1"/>
    </source>
</evidence>
<dbReference type="InterPro" id="IPR038765">
    <property type="entry name" value="Papain-like_cys_pep_sf"/>
</dbReference>
<keyword evidence="11" id="KW-1185">Reference proteome</keyword>
<evidence type="ECO:0000256" key="3">
    <source>
        <dbReference type="ARBA" id="ARBA00022670"/>
    </source>
</evidence>
<keyword evidence="4 7" id="KW-0833">Ubl conjugation pathway</keyword>
<reference evidence="10 11" key="1">
    <citation type="journal article" date="2017" name="Curr. Biol.">
        <title>Genome architecture and evolution of a unichromosomal asexual nematode.</title>
        <authorList>
            <person name="Fradin H."/>
            <person name="Zegar C."/>
            <person name="Gutwein M."/>
            <person name="Lucas J."/>
            <person name="Kovtun M."/>
            <person name="Corcoran D."/>
            <person name="Baugh L.R."/>
            <person name="Kiontke K."/>
            <person name="Gunsalus K."/>
            <person name="Fitch D.H."/>
            <person name="Piano F."/>
        </authorList>
    </citation>
    <scope>NUCLEOTIDE SEQUENCE [LARGE SCALE GENOMIC DNA]</scope>
    <source>
        <strain evidence="10">PF1309</strain>
    </source>
</reference>
<sequence length="224" mass="24811">MSKVTWKALESNPESINEYLKKIGVNSVETMDVYSFDEEMLNFIPKPQLGMILCFPDFTKVMAIMQPVYEKLKEQNVETPEGMFFMDQRIGNACGTFALFHALANLDGKINLGDGPFAKFLAGARPLKVEERSDFLASYTDLAEAHDAAAVAGETQNSDDVENHFIAFVNWKGQLYEIDSRAPFPRPLGPTSDDTLVRDAGASAQELMSKLDNISFSALAIVPK</sequence>
<dbReference type="Proteomes" id="UP000218231">
    <property type="component" value="Unassembled WGS sequence"/>
</dbReference>
<dbReference type="Pfam" id="PF01088">
    <property type="entry name" value="Peptidase_C12"/>
    <property type="match status" value="1"/>
</dbReference>
<dbReference type="PROSITE" id="PS52048">
    <property type="entry name" value="UCH_DOMAIN"/>
    <property type="match status" value="1"/>
</dbReference>
<evidence type="ECO:0000256" key="5">
    <source>
        <dbReference type="ARBA" id="ARBA00022801"/>
    </source>
</evidence>
<feature type="site" description="Transition state stabilizer" evidence="7">
    <location>
        <position position="88"/>
    </location>
</feature>
<evidence type="ECO:0000313" key="11">
    <source>
        <dbReference type="Proteomes" id="UP000218231"/>
    </source>
</evidence>
<feature type="active site" description="Proton donor" evidence="7">
    <location>
        <position position="164"/>
    </location>
</feature>
<evidence type="ECO:0000259" key="9">
    <source>
        <dbReference type="PROSITE" id="PS52048"/>
    </source>
</evidence>
<dbReference type="AlphaFoldDB" id="A0A2A2JGD7"/>
<evidence type="ECO:0000256" key="2">
    <source>
        <dbReference type="ARBA" id="ARBA00009326"/>
    </source>
</evidence>
<dbReference type="PANTHER" id="PTHR10589">
    <property type="entry name" value="UBIQUITIN CARBOXYL-TERMINAL HYDROLASE"/>
    <property type="match status" value="1"/>
</dbReference>
<dbReference type="PRINTS" id="PR00707">
    <property type="entry name" value="UBCTHYDRLASE"/>
</dbReference>
<gene>
    <name evidence="10" type="ORF">WR25_14437</name>
</gene>